<dbReference type="Proteomes" id="UP000824056">
    <property type="component" value="Unassembled WGS sequence"/>
</dbReference>
<evidence type="ECO:0000313" key="2">
    <source>
        <dbReference type="EMBL" id="HIZ65077.1"/>
    </source>
</evidence>
<keyword evidence="2" id="KW-0238">DNA-binding</keyword>
<proteinExistence type="predicted"/>
<dbReference type="InterPro" id="IPR005175">
    <property type="entry name" value="PPC_dom"/>
</dbReference>
<evidence type="ECO:0000313" key="3">
    <source>
        <dbReference type="Proteomes" id="UP000824056"/>
    </source>
</evidence>
<reference evidence="2" key="1">
    <citation type="journal article" date="2021" name="PeerJ">
        <title>Extensive microbial diversity within the chicken gut microbiome revealed by metagenomics and culture.</title>
        <authorList>
            <person name="Gilroy R."/>
            <person name="Ravi A."/>
            <person name="Getino M."/>
            <person name="Pursley I."/>
            <person name="Horton D.L."/>
            <person name="Alikhan N.F."/>
            <person name="Baker D."/>
            <person name="Gharbi K."/>
            <person name="Hall N."/>
            <person name="Watson M."/>
            <person name="Adriaenssens E.M."/>
            <person name="Foster-Nyarko E."/>
            <person name="Jarju S."/>
            <person name="Secka A."/>
            <person name="Antonio M."/>
            <person name="Oren A."/>
            <person name="Chaudhuri R.R."/>
            <person name="La Ragione R."/>
            <person name="Hildebrand F."/>
            <person name="Pallen M.J."/>
        </authorList>
    </citation>
    <scope>NUCLEOTIDE SEQUENCE</scope>
    <source>
        <strain evidence="2">1068</strain>
    </source>
</reference>
<accession>A0A9D2JSM8</accession>
<evidence type="ECO:0000259" key="1">
    <source>
        <dbReference type="PROSITE" id="PS51742"/>
    </source>
</evidence>
<dbReference type="EMBL" id="DXBG01000100">
    <property type="protein sequence ID" value="HIZ65077.1"/>
    <property type="molecule type" value="Genomic_DNA"/>
</dbReference>
<name>A0A9D2JSM8_9FIRM</name>
<dbReference type="Gene3D" id="3.30.1330.80">
    <property type="entry name" value="Hypothetical protein, similar to alpha- acetolactate decarboxylase, domain 2"/>
    <property type="match status" value="1"/>
</dbReference>
<gene>
    <name evidence="2" type="ORF">H9809_04110</name>
</gene>
<feature type="domain" description="PPC" evidence="1">
    <location>
        <begin position="7"/>
        <end position="143"/>
    </location>
</feature>
<sequence length="145" mass="16216">MKKYMGYELGRVIILNLKRDDLLLETIEEELKKSGIKNALLTSAIGSMQKVVLHRVVGTGREPEDEFITLDKPMELASLQGVVLDGKAHFHMVVSDVEQCYTGHLEPGSKVLYLGEVSLVELKGVSLCREKNEDNIGMIVEKEMN</sequence>
<protein>
    <submittedName>
        <fullName evidence="2">DNA-binding protein</fullName>
    </submittedName>
</protein>
<dbReference type="CDD" id="cd11378">
    <property type="entry name" value="DUF296"/>
    <property type="match status" value="1"/>
</dbReference>
<dbReference type="PANTHER" id="PTHR34988">
    <property type="entry name" value="PROTEIN, PUTATIVE-RELATED"/>
    <property type="match status" value="1"/>
</dbReference>
<dbReference type="PANTHER" id="PTHR34988:SF1">
    <property type="entry name" value="DNA-BINDING PROTEIN"/>
    <property type="match status" value="1"/>
</dbReference>
<dbReference type="SUPFAM" id="SSF117856">
    <property type="entry name" value="AF0104/ALDC/Ptd012-like"/>
    <property type="match status" value="1"/>
</dbReference>
<dbReference type="PROSITE" id="PS51742">
    <property type="entry name" value="PPC"/>
    <property type="match status" value="1"/>
</dbReference>
<comment type="caution">
    <text evidence="2">The sequence shown here is derived from an EMBL/GenBank/DDBJ whole genome shotgun (WGS) entry which is preliminary data.</text>
</comment>
<dbReference type="Pfam" id="PF03479">
    <property type="entry name" value="PCC"/>
    <property type="match status" value="1"/>
</dbReference>
<organism evidence="2 3">
    <name type="scientific">Candidatus Blautia pullicola</name>
    <dbReference type="NCBI Taxonomy" id="2838498"/>
    <lineage>
        <taxon>Bacteria</taxon>
        <taxon>Bacillati</taxon>
        <taxon>Bacillota</taxon>
        <taxon>Clostridia</taxon>
        <taxon>Lachnospirales</taxon>
        <taxon>Lachnospiraceae</taxon>
        <taxon>Blautia</taxon>
    </lineage>
</organism>
<dbReference type="AlphaFoldDB" id="A0A9D2JSM8"/>
<reference evidence="2" key="2">
    <citation type="submission" date="2021-04" db="EMBL/GenBank/DDBJ databases">
        <authorList>
            <person name="Gilroy R."/>
        </authorList>
    </citation>
    <scope>NUCLEOTIDE SEQUENCE</scope>
    <source>
        <strain evidence="2">1068</strain>
    </source>
</reference>
<dbReference type="GO" id="GO:0003677">
    <property type="term" value="F:DNA binding"/>
    <property type="evidence" value="ECO:0007669"/>
    <property type="project" value="UniProtKB-KW"/>
</dbReference>